<dbReference type="EMBL" id="LNIX01000020">
    <property type="protein sequence ID" value="OXA43877.1"/>
    <property type="molecule type" value="Genomic_DNA"/>
</dbReference>
<evidence type="ECO:0000313" key="2">
    <source>
        <dbReference type="EMBL" id="OXA43877.1"/>
    </source>
</evidence>
<dbReference type="Proteomes" id="UP000198287">
    <property type="component" value="Unassembled WGS sequence"/>
</dbReference>
<gene>
    <name evidence="2" type="ORF">Fcan01_21169</name>
</gene>
<keyword evidence="3" id="KW-1185">Reference proteome</keyword>
<proteinExistence type="predicted"/>
<organism evidence="2 3">
    <name type="scientific">Folsomia candida</name>
    <name type="common">Springtail</name>
    <dbReference type="NCBI Taxonomy" id="158441"/>
    <lineage>
        <taxon>Eukaryota</taxon>
        <taxon>Metazoa</taxon>
        <taxon>Ecdysozoa</taxon>
        <taxon>Arthropoda</taxon>
        <taxon>Hexapoda</taxon>
        <taxon>Collembola</taxon>
        <taxon>Entomobryomorpha</taxon>
        <taxon>Isotomoidea</taxon>
        <taxon>Isotomidae</taxon>
        <taxon>Proisotominae</taxon>
        <taxon>Folsomia</taxon>
    </lineage>
</organism>
<feature type="region of interest" description="Disordered" evidence="1">
    <location>
        <begin position="158"/>
        <end position="205"/>
    </location>
</feature>
<reference evidence="2 3" key="1">
    <citation type="submission" date="2015-12" db="EMBL/GenBank/DDBJ databases">
        <title>The genome of Folsomia candida.</title>
        <authorList>
            <person name="Faddeeva A."/>
            <person name="Derks M.F."/>
            <person name="Anvar Y."/>
            <person name="Smit S."/>
            <person name="Van Straalen N."/>
            <person name="Roelofs D."/>
        </authorList>
    </citation>
    <scope>NUCLEOTIDE SEQUENCE [LARGE SCALE GENOMIC DNA]</scope>
    <source>
        <strain evidence="2 3">VU population</strain>
        <tissue evidence="2">Whole body</tissue>
    </source>
</reference>
<feature type="compositionally biased region" description="Low complexity" evidence="1">
    <location>
        <begin position="190"/>
        <end position="205"/>
    </location>
</feature>
<dbReference type="AlphaFoldDB" id="A0A226DGQ9"/>
<name>A0A226DGQ9_FOLCA</name>
<sequence length="205" mass="21947">MKYQNSATSENATTPTTTTAPSVIALAPSPTTPTTSRPSPPPPNYDATVFKVPTKRPPKRRMAIDTEYDGRTGASRWESVLGLPIRNLLRRHPILAQVSSGTSRNTWGFASSSTKKNDAGSHLELILGMRKKVFPPSVKFVPVLRTVKEIEVIDLESTNENEKTTPNSAPGGDGKKTKGGKKNAVMKPEATTSTTTADGIATTSV</sequence>
<feature type="compositionally biased region" description="Low complexity" evidence="1">
    <location>
        <begin position="1"/>
        <end position="37"/>
    </location>
</feature>
<feature type="region of interest" description="Disordered" evidence="1">
    <location>
        <begin position="1"/>
        <end position="49"/>
    </location>
</feature>
<accession>A0A226DGQ9</accession>
<comment type="caution">
    <text evidence="2">The sequence shown here is derived from an EMBL/GenBank/DDBJ whole genome shotgun (WGS) entry which is preliminary data.</text>
</comment>
<evidence type="ECO:0000256" key="1">
    <source>
        <dbReference type="SAM" id="MobiDB-lite"/>
    </source>
</evidence>
<evidence type="ECO:0000313" key="3">
    <source>
        <dbReference type="Proteomes" id="UP000198287"/>
    </source>
</evidence>
<protein>
    <submittedName>
        <fullName evidence="2">Uncharacterized protein</fullName>
    </submittedName>
</protein>